<keyword evidence="6" id="KW-0255">Endonuclease</keyword>
<feature type="region of interest" description="Disordered" evidence="10">
    <location>
        <begin position="2619"/>
        <end position="2910"/>
    </location>
</feature>
<feature type="domain" description="CCHC-type" evidence="11">
    <location>
        <begin position="1107"/>
        <end position="1122"/>
    </location>
</feature>
<dbReference type="GO" id="GO:0008270">
    <property type="term" value="F:zinc ion binding"/>
    <property type="evidence" value="ECO:0007669"/>
    <property type="project" value="UniProtKB-KW"/>
</dbReference>
<evidence type="ECO:0000256" key="3">
    <source>
        <dbReference type="ARBA" id="ARBA00022679"/>
    </source>
</evidence>
<dbReference type="InterPro" id="IPR021109">
    <property type="entry name" value="Peptidase_aspartic_dom_sf"/>
</dbReference>
<sequence length="3601" mass="404372">MQKRMYPAIGRVPIKIATRFENTKNDDELRLKGIPLCSIDVTISHVAVMYAAGRLLDSIREPFNASIIRAEMDQLSDREERTPTVTNEDYENWKQEQLKAGTIDPLFLIPTMILSFSIGNKPGFWSGAREMLHTQGSDGVRNIRGRSGIDDIAIRKVQTWFLYIDVSDPLRPRYAFLEECNIVESTQARDSGRPKPLYIFNAREHAYQLMIPESELFSNGGRFGEEQWSRHVEGVRQTGFRAFNKLPDDPDLDPDYKALLISRMKRAREHPAVVRMQSFGWFTPDDVINPDGSALLQGIDLELKELQVPKRKTRQRKAAGAKADANEQAPETNGKQLIVPRERERLTFGTAPGERNPRESVHIVGTGRRRGVALVGNDAVKLSPSAYAALMNRAPPIRRVLSWPKPAIETRMIADAPKEGEAAVPRNAEAAVRVPGEQELTPGGTDRAPAAVRAPETPSTNMRRKDTSSDDDVYVTARTSRVCDESVVLDSEGEPLLAQYVVNDDTSKTPSVSSERRKRWRRKSKGNMKDPIGSPSNESKSTANYEGLTWDEEVRRVNGEDPGGPNTSLPDISEWVNPDWSRSDYIHESNEQSAGTDGESVQVNALIFEVDDNYVYDDDEYVEVLRNLRNQDRPESTHSQSRGAGPSQARQTHRVTVEEIDEETETTETSRTRSYVGKGKGKKKPRERSRKRKRPSLGMALDDLEGSRGERGRPTVSREPSVTYRGGGYLEGLISPSPAQPTMNAENDRETVPRGDRGGARDKPTTCSRRTNPPPSTVESPAPLHGQGGDGELPHTGTPGSDSEPSDSDSSDSDYSLTNKSISSRSTGMTRQQASRELEDIVRKLRKQNKQLEKKIVTQARSGYKAQTPKAYKGEADIDKYDMFIFNYKLYLSDTKLSDRKAVLTVSRFLEDKAATWYMMNVAPDPEAYTMETIYIGLYKYCFPPDFKEEVQRQYNQKRQGDLSVQDYFAKLARLHRRLRDIDDRQHILRIWEGAAQYIKVEWALKYMQPETTDIETLQEAALAAERAHKIKRKIKRLGNNKGNPQKERSCSPPRKNNRHPNYRSLANGSNGRNRNHRSGSYNGNGEHEEGKLTNEERDRLKAAGLCYVCQRSGHLARDCPKFHKAKPLHIRANAVKVRPKEKVQVSSVMLKELEELTQTKDRIKVNAVRVGPKKEPTPKHIERNTVKVKDNSRKVPDTLVVEAKIKGKSVRVLLNSGCQTDLVLSALVNQLKLPRMALTKPLQVQLAMAGSRGTLHYGVSARLEYQTINKKQGFDVGNLDNYNVILGTLFLFQHSVRLSFNPYGVYIGSKESLPLEGENVIQINLLSADIVGARMVELRESLRAEASNVCKPKDGTIPLPPFRAINHQIPLLDESKVYKFRPSRCPEALKGQFEAKAHNYLKSGRWKHSTRSNAIPMLFIPKKKDGKVELRTVLDKREQNANTVKLALPLPIPEDILSKVSKHKYRTLLDGKDAYEQIRVVEDDVPKTLFHTPMGTMVSQVMQQGDCNAGATYQALMNHIFAPYIGVFMFVYLDDVVIFSDTLEEHVEHIRTVLRVLKRERLFLSPNKMQFLAEELHILGHIVDDQGIRMDPNKVDSVSKWKTPKSKDQLASFLGAVGYLAPNCPGIRIPMAPLAKRASGDTPFRWGGLEERAFRKVIQLVEDYRDKHCVALKYGPNKDPIYLITDASLTGASGLVSQGREWQTALVAAFWSAKFTLAQQNYTVTERKALAIVASLDKFQPLLHGVKFEILTNHKALEYLMTQKTLNARQTRWLETINQFDCTIRYIEGSQNVLADALSRMYSEDKKGTVQAASEYMADIDGSDTTGDAHTPTVQLTRPVITGMAAKVAAKSRVTLEGVRRNPARKRVAPERYNPEIPGRGNSGRIGTRAPKRRGTADKANWDPDRREEFDEIMNGSTEAGSETRETESMSSPASVKLEGGNTTGNKVDPMDRSDHRHITQLVSEIDIVSAIAEGYKKDKDYEKIIEEPLQFPQFELRKELVYFSKHSRLYLCVPNTTSGDWHIRTLLILHAHSMVLHLGYKKTYAYMRKSLYWKGMANDTKHFCNACVSCASSKTSTQKPYGLLKPLPIPKYLWAQVGVDFFGPSPNVYDAFDTYQVGLHCPQHGRSVPRKRIQATRNTRNYNYLTGTEIRLSSAFHPQTDGMTEQLIRSMSGIIRVCVNPALRDWALKLPSIEFAINSARSETTGFSPFLLNYGRVPRPMLVRTGTDMHGVRKAARNIKYALMIAHDAIIGARVSQMVESNRHQRPSPFKQGDWVYVSTKNMRIPMGKPHKLLAQWIGPVVIDGVVKEGATYHVELLEDLRRRGIKAIFHASLLKPHIPYEDRRFPGRNYKQIASLEANDNEWAVEKIVGHHGKGSNAVFEIVWQTGDRTWETYRVVRHLEALKQYFEAIGVKQARDLPWAEGGDTPYDELSDSGSETLEGASMRVLKEGDPEYKHLTTPLSNTKLTELLSLYKRCPTANAGDVVGTTTNNETNHQRINRTSTTESILGYCGCSTPLRRPASKPSKPVTPKYSKEADEGAWGHAQDISTITRTSVEGSWTCTKVLLASVFPKRPTLAWVNVRLTTYAQEGALDKEELNLVLGRGVDRPHVALRPSEAVAGQLPGEGASPPSGTEVNDEEESDTRASTPSNSRSASRSSSDDATGSDRESTAEPTTPNGTGPEPEGRDRAPNQRSVVEGNPGYQNRRELDISDRDPQRARQEDSPARRGQGVGHHGRYVKDRTTGSKDRGRTKDRRRELPSGTTKASLPGAPVHAGDHGTSDRRPHTGDRGTLVDNQGEQGDFETLRAVAAPESSVGEDEADSNDGSDGGPEPSATERDDPDVRDATDHVAKWTTLGPDVEMRDAGNGLKTLEPEQPCVSPRKLELKRSSERGREGHRRRRRKVTETAATVWRASASSEVDYPDSPRWESPFTDLPEQIESDVSLRATAVRAASTGISSIPGGILTLIDYLNDTESFTRLRHILSYRLKYNFSKAGTGYLQKAFEWTSSRGAVPEPELQPLEYVNKWAQYDYDMIEYNTEESPNEWDEDVWWILLYQGLCYRASVTLERLPNSHFHQDEHESDPPSRSEAATSAAFEDPHLYTSRVEFPGRVLGDVAHPAFDVSYFPRISESQLLSALKIWSDSVWLPDLKAERWDFDCGTPIPLRTLNVSGCQFVTRNTIRRALQIAPSITRIIMIGCRSFRDVDLSLLSLDGTLNNIDCILTRDTVRDPFYNPRHKIQWRDDAYDSARKLLPQAPNEKIQAKLDSVPGVFFNSTKEFKFKYSDKIYSTYHSRGLSSRSLSHSFARPPALGFDPSTGQVVCGPPRFSIILATHTVHDVPITGATFPRVPIDTGIEGIGTNGCGLTSVWRGIIDLLELLGDPYIRNKQKWNLIRWSLVVKSCFSGPGQKWNKKSGLTGGGEFYGFPAYFKGGPGQANEEWIFAYQFRDVTARMQTYWANGPQLGSLVYPQSSTQDCWAFIRYGRDANPLSHRIPTVALYNVREFRQAICPDIPILEDEAKWIARVEDVLTNGTWHPSYPIVNWDTDRGFASNGDPMWAQMRAAAEQITKPKYMKDVPQELMLLIERMMVSQMNGGSDPF</sequence>
<dbReference type="CDD" id="cd00303">
    <property type="entry name" value="retropepsin_like"/>
    <property type="match status" value="1"/>
</dbReference>
<evidence type="ECO:0000256" key="5">
    <source>
        <dbReference type="ARBA" id="ARBA00022722"/>
    </source>
</evidence>
<feature type="compositionally biased region" description="Basic residues" evidence="10">
    <location>
        <begin position="679"/>
        <end position="695"/>
    </location>
</feature>
<keyword evidence="9" id="KW-0479">Metal-binding</keyword>
<feature type="compositionally biased region" description="Basic residues" evidence="10">
    <location>
        <begin position="516"/>
        <end position="526"/>
    </location>
</feature>
<feature type="region of interest" description="Disordered" evidence="10">
    <location>
        <begin position="630"/>
        <end position="836"/>
    </location>
</feature>
<dbReference type="GO" id="GO:0003964">
    <property type="term" value="F:RNA-directed DNA polymerase activity"/>
    <property type="evidence" value="ECO:0007669"/>
    <property type="project" value="UniProtKB-KW"/>
</dbReference>
<dbReference type="KEGG" id="rsx:RhiXN_08603"/>
<evidence type="ECO:0000256" key="2">
    <source>
        <dbReference type="ARBA" id="ARBA00022664"/>
    </source>
</evidence>
<gene>
    <name evidence="13" type="ORF">RhiXN_08603</name>
</gene>
<dbReference type="PANTHER" id="PTHR37984:SF5">
    <property type="entry name" value="PROTEIN NYNRIN-LIKE"/>
    <property type="match status" value="1"/>
</dbReference>
<dbReference type="GO" id="GO:0006397">
    <property type="term" value="P:mRNA processing"/>
    <property type="evidence" value="ECO:0007669"/>
    <property type="project" value="UniProtKB-KW"/>
</dbReference>
<dbReference type="Gene3D" id="2.40.70.10">
    <property type="entry name" value="Acid Proteases"/>
    <property type="match status" value="1"/>
</dbReference>
<dbReference type="Gene3D" id="3.30.70.270">
    <property type="match status" value="2"/>
</dbReference>
<evidence type="ECO:0000256" key="10">
    <source>
        <dbReference type="SAM" id="MobiDB-lite"/>
    </source>
</evidence>
<feature type="compositionally biased region" description="Basic and acidic residues" evidence="10">
    <location>
        <begin position="2740"/>
        <end position="2761"/>
    </location>
</feature>
<dbReference type="SUPFAM" id="SSF56672">
    <property type="entry name" value="DNA/RNA polymerases"/>
    <property type="match status" value="1"/>
</dbReference>
<dbReference type="Gene3D" id="3.30.420.10">
    <property type="entry name" value="Ribonuclease H-like superfamily/Ribonuclease H"/>
    <property type="match status" value="1"/>
</dbReference>
<feature type="compositionally biased region" description="Low complexity" evidence="10">
    <location>
        <begin position="1068"/>
        <end position="1085"/>
    </location>
</feature>
<feature type="compositionally biased region" description="Basic and acidic residues" evidence="10">
    <location>
        <begin position="2837"/>
        <end position="2853"/>
    </location>
</feature>
<evidence type="ECO:0000256" key="6">
    <source>
        <dbReference type="ARBA" id="ARBA00022759"/>
    </source>
</evidence>
<keyword evidence="9" id="KW-0863">Zinc-finger</keyword>
<dbReference type="Pfam" id="PF00098">
    <property type="entry name" value="zf-CCHC"/>
    <property type="match status" value="1"/>
</dbReference>
<dbReference type="GO" id="GO:0004519">
    <property type="term" value="F:endonuclease activity"/>
    <property type="evidence" value="ECO:0007669"/>
    <property type="project" value="UniProtKB-KW"/>
</dbReference>
<dbReference type="SMART" id="SM00343">
    <property type="entry name" value="ZnF_C2HC"/>
    <property type="match status" value="1"/>
</dbReference>
<dbReference type="InterPro" id="IPR043502">
    <property type="entry name" value="DNA/RNA_pol_sf"/>
</dbReference>
<dbReference type="InterPro" id="IPR016197">
    <property type="entry name" value="Chromo-like_dom_sf"/>
</dbReference>
<feature type="region of interest" description="Disordered" evidence="10">
    <location>
        <begin position="435"/>
        <end position="473"/>
    </location>
</feature>
<dbReference type="SUPFAM" id="SSF53098">
    <property type="entry name" value="Ribonuclease H-like"/>
    <property type="match status" value="1"/>
</dbReference>
<protein>
    <recommendedName>
        <fullName evidence="1">RNA-directed DNA polymerase</fullName>
        <ecNumber evidence="1">2.7.7.49</ecNumber>
    </recommendedName>
</protein>
<dbReference type="PROSITE" id="PS50158">
    <property type="entry name" value="ZF_CCHC"/>
    <property type="match status" value="1"/>
</dbReference>
<dbReference type="InterPro" id="IPR043128">
    <property type="entry name" value="Rev_trsase/Diguanyl_cyclase"/>
</dbReference>
<feature type="compositionally biased region" description="Low complexity" evidence="10">
    <location>
        <begin position="2675"/>
        <end position="2685"/>
    </location>
</feature>
<dbReference type="Pfam" id="PF17917">
    <property type="entry name" value="RT_RNaseH"/>
    <property type="match status" value="1"/>
</dbReference>
<dbReference type="EC" id="2.7.7.49" evidence="1"/>
<keyword evidence="8" id="KW-0695">RNA-directed DNA polymerase</keyword>
<evidence type="ECO:0000256" key="1">
    <source>
        <dbReference type="ARBA" id="ARBA00012493"/>
    </source>
</evidence>
<dbReference type="InterPro" id="IPR036397">
    <property type="entry name" value="RNaseH_sf"/>
</dbReference>
<evidence type="ECO:0000256" key="9">
    <source>
        <dbReference type="PROSITE-ProRule" id="PRU00047"/>
    </source>
</evidence>
<feature type="region of interest" description="Disordered" evidence="10">
    <location>
        <begin position="310"/>
        <end position="331"/>
    </location>
</feature>
<dbReference type="PROSITE" id="PS50878">
    <property type="entry name" value="RT_POL"/>
    <property type="match status" value="1"/>
</dbReference>
<dbReference type="GO" id="GO:0003676">
    <property type="term" value="F:nucleic acid binding"/>
    <property type="evidence" value="ECO:0007669"/>
    <property type="project" value="InterPro"/>
</dbReference>
<evidence type="ECO:0000313" key="14">
    <source>
        <dbReference type="Proteomes" id="UP000650533"/>
    </source>
</evidence>
<dbReference type="InterPro" id="IPR041373">
    <property type="entry name" value="RT_RNaseH"/>
</dbReference>
<dbReference type="EMBL" id="CP059667">
    <property type="protein sequence ID" value="QRW23567.1"/>
    <property type="molecule type" value="Genomic_DNA"/>
</dbReference>
<keyword evidence="4" id="KW-0548">Nucleotidyltransferase</keyword>
<dbReference type="Proteomes" id="UP000650533">
    <property type="component" value="Chromosome 10"/>
</dbReference>
<dbReference type="CDD" id="cd01647">
    <property type="entry name" value="RT_LTR"/>
    <property type="match status" value="1"/>
</dbReference>
<reference evidence="13" key="1">
    <citation type="submission" date="2020-05" db="EMBL/GenBank/DDBJ databases">
        <title>Evolutionary and genomic comparisons of hybrid uninucleate and nonhybrid Rhizoctonia fungi.</title>
        <authorList>
            <person name="Li C."/>
            <person name="Chen X."/>
        </authorList>
    </citation>
    <scope>NUCLEOTIDE SEQUENCE</scope>
    <source>
        <strain evidence="13">AG-1 IA</strain>
    </source>
</reference>
<evidence type="ECO:0000256" key="7">
    <source>
        <dbReference type="ARBA" id="ARBA00022801"/>
    </source>
</evidence>
<evidence type="ECO:0000256" key="4">
    <source>
        <dbReference type="ARBA" id="ARBA00022695"/>
    </source>
</evidence>
<dbReference type="InterPro" id="IPR012337">
    <property type="entry name" value="RNaseH-like_sf"/>
</dbReference>
<feature type="compositionally biased region" description="Basic residues" evidence="10">
    <location>
        <begin position="310"/>
        <end position="319"/>
    </location>
</feature>
<name>A0A8H8P4Q7_9AGAM</name>
<dbReference type="PANTHER" id="PTHR37984">
    <property type="entry name" value="PROTEIN CBG26694"/>
    <property type="match status" value="1"/>
</dbReference>
<feature type="compositionally biased region" description="Polar residues" evidence="10">
    <location>
        <begin position="534"/>
        <end position="544"/>
    </location>
</feature>
<feature type="compositionally biased region" description="Basic and acidic residues" evidence="10">
    <location>
        <begin position="746"/>
        <end position="764"/>
    </location>
</feature>
<proteinExistence type="predicted"/>
<dbReference type="Pfam" id="PF17921">
    <property type="entry name" value="Integrase_H2C2"/>
    <property type="match status" value="1"/>
</dbReference>
<keyword evidence="7" id="KW-0378">Hydrolase</keyword>
<accession>A0A8H8P4Q7</accession>
<dbReference type="InterPro" id="IPR050951">
    <property type="entry name" value="Retrovirus_Pol_polyprotein"/>
</dbReference>
<dbReference type="SUPFAM" id="SSF54160">
    <property type="entry name" value="Chromo domain-like"/>
    <property type="match status" value="1"/>
</dbReference>
<dbReference type="InterPro" id="IPR000477">
    <property type="entry name" value="RT_dom"/>
</dbReference>
<feature type="compositionally biased region" description="Basic and acidic residues" evidence="10">
    <location>
        <begin position="2707"/>
        <end position="2728"/>
    </location>
</feature>
<organism evidence="13 14">
    <name type="scientific">Rhizoctonia solani</name>
    <dbReference type="NCBI Taxonomy" id="456999"/>
    <lineage>
        <taxon>Eukaryota</taxon>
        <taxon>Fungi</taxon>
        <taxon>Dikarya</taxon>
        <taxon>Basidiomycota</taxon>
        <taxon>Agaricomycotina</taxon>
        <taxon>Agaricomycetes</taxon>
        <taxon>Cantharellales</taxon>
        <taxon>Ceratobasidiaceae</taxon>
        <taxon>Rhizoctonia</taxon>
    </lineage>
</organism>
<keyword evidence="2" id="KW-0507">mRNA processing</keyword>
<feature type="region of interest" description="Disordered" evidence="10">
    <location>
        <begin position="1034"/>
        <end position="1094"/>
    </location>
</feature>
<dbReference type="GeneID" id="67030882"/>
<feature type="region of interest" description="Disordered" evidence="10">
    <location>
        <begin position="556"/>
        <end position="577"/>
    </location>
</feature>
<feature type="region of interest" description="Disordered" evidence="10">
    <location>
        <begin position="1873"/>
        <end position="1954"/>
    </location>
</feature>
<dbReference type="GO" id="GO:0016787">
    <property type="term" value="F:hydrolase activity"/>
    <property type="evidence" value="ECO:0007669"/>
    <property type="project" value="UniProtKB-KW"/>
</dbReference>
<evidence type="ECO:0000259" key="12">
    <source>
        <dbReference type="PROSITE" id="PS50878"/>
    </source>
</evidence>
<feature type="compositionally biased region" description="Low complexity" evidence="10">
    <location>
        <begin position="2647"/>
        <end position="2665"/>
    </location>
</feature>
<keyword evidence="5" id="KW-0540">Nuclease</keyword>
<feature type="region of interest" description="Disordered" evidence="10">
    <location>
        <begin position="500"/>
        <end position="544"/>
    </location>
</feature>
<feature type="compositionally biased region" description="Basic and acidic residues" evidence="10">
    <location>
        <begin position="1896"/>
        <end position="1910"/>
    </location>
</feature>
<dbReference type="Gene3D" id="4.10.60.10">
    <property type="entry name" value="Zinc finger, CCHC-type"/>
    <property type="match status" value="1"/>
</dbReference>
<feature type="compositionally biased region" description="Polar residues" evidence="10">
    <location>
        <begin position="817"/>
        <end position="833"/>
    </location>
</feature>
<dbReference type="RefSeq" id="XP_043183804.1">
    <property type="nucleotide sequence ID" value="XM_043328419.1"/>
</dbReference>
<evidence type="ECO:0000313" key="13">
    <source>
        <dbReference type="EMBL" id="QRW23567.1"/>
    </source>
</evidence>
<evidence type="ECO:0000259" key="11">
    <source>
        <dbReference type="PROSITE" id="PS50158"/>
    </source>
</evidence>
<keyword evidence="3" id="KW-0808">Transferase</keyword>
<dbReference type="SUPFAM" id="SSF57756">
    <property type="entry name" value="Retrovirus zinc finger-like domains"/>
    <property type="match status" value="1"/>
</dbReference>
<dbReference type="InterPro" id="IPR036875">
    <property type="entry name" value="Znf_CCHC_sf"/>
</dbReference>
<dbReference type="CDD" id="cd09274">
    <property type="entry name" value="RNase_HI_RT_Ty3"/>
    <property type="match status" value="1"/>
</dbReference>
<evidence type="ECO:0000256" key="8">
    <source>
        <dbReference type="ARBA" id="ARBA00022918"/>
    </source>
</evidence>
<feature type="compositionally biased region" description="Acidic residues" evidence="10">
    <location>
        <begin position="2818"/>
        <end position="2827"/>
    </location>
</feature>
<feature type="compositionally biased region" description="Basic and acidic residues" evidence="10">
    <location>
        <begin position="2884"/>
        <end position="2896"/>
    </location>
</feature>
<feature type="compositionally biased region" description="Basic and acidic residues" evidence="10">
    <location>
        <begin position="2777"/>
        <end position="2791"/>
    </location>
</feature>
<feature type="domain" description="Reverse transcriptase" evidence="12">
    <location>
        <begin position="1402"/>
        <end position="1584"/>
    </location>
</feature>
<dbReference type="InterPro" id="IPR001878">
    <property type="entry name" value="Znf_CCHC"/>
</dbReference>
<keyword evidence="9" id="KW-0862">Zinc</keyword>
<dbReference type="Gene3D" id="1.10.340.70">
    <property type="match status" value="1"/>
</dbReference>
<dbReference type="InterPro" id="IPR041588">
    <property type="entry name" value="Integrase_H2C2"/>
</dbReference>
<dbReference type="Gene3D" id="3.10.10.10">
    <property type="entry name" value="HIV Type 1 Reverse Transcriptase, subunit A, domain 1"/>
    <property type="match status" value="1"/>
</dbReference>
<dbReference type="Pfam" id="PF00078">
    <property type="entry name" value="RVT_1"/>
    <property type="match status" value="1"/>
</dbReference>